<proteinExistence type="predicted"/>
<keyword evidence="2" id="KW-1185">Reference proteome</keyword>
<organism evidence="1 2">
    <name type="scientific">Caerostris darwini</name>
    <dbReference type="NCBI Taxonomy" id="1538125"/>
    <lineage>
        <taxon>Eukaryota</taxon>
        <taxon>Metazoa</taxon>
        <taxon>Ecdysozoa</taxon>
        <taxon>Arthropoda</taxon>
        <taxon>Chelicerata</taxon>
        <taxon>Arachnida</taxon>
        <taxon>Araneae</taxon>
        <taxon>Araneomorphae</taxon>
        <taxon>Entelegynae</taxon>
        <taxon>Araneoidea</taxon>
        <taxon>Araneidae</taxon>
        <taxon>Caerostris</taxon>
    </lineage>
</organism>
<protein>
    <submittedName>
        <fullName evidence="1">Uncharacterized protein</fullName>
    </submittedName>
</protein>
<dbReference type="AlphaFoldDB" id="A0AAV4QZ68"/>
<comment type="caution">
    <text evidence="1">The sequence shown here is derived from an EMBL/GenBank/DDBJ whole genome shotgun (WGS) entry which is preliminary data.</text>
</comment>
<gene>
    <name evidence="1" type="ORF">CDAR_183501</name>
</gene>
<evidence type="ECO:0000313" key="1">
    <source>
        <dbReference type="EMBL" id="GIY14069.1"/>
    </source>
</evidence>
<dbReference type="EMBL" id="BPLQ01005318">
    <property type="protein sequence ID" value="GIY14069.1"/>
    <property type="molecule type" value="Genomic_DNA"/>
</dbReference>
<name>A0AAV4QZ68_9ARAC</name>
<reference evidence="1 2" key="1">
    <citation type="submission" date="2021-06" db="EMBL/GenBank/DDBJ databases">
        <title>Caerostris darwini draft genome.</title>
        <authorList>
            <person name="Kono N."/>
            <person name="Arakawa K."/>
        </authorList>
    </citation>
    <scope>NUCLEOTIDE SEQUENCE [LARGE SCALE GENOMIC DNA]</scope>
</reference>
<evidence type="ECO:0000313" key="2">
    <source>
        <dbReference type="Proteomes" id="UP001054837"/>
    </source>
</evidence>
<dbReference type="Proteomes" id="UP001054837">
    <property type="component" value="Unassembled WGS sequence"/>
</dbReference>
<accession>A0AAV4QZ68</accession>
<sequence>MVNPRCITTCNTPSSCRNSVAERPRLIAKGIKRIKLLNEGEGGESPTQSWVLPKELFVSFFLEQSALQGTNQISMLPRLVQARERAHDKTELSTN</sequence>